<dbReference type="GO" id="GO:0016757">
    <property type="term" value="F:glycosyltransferase activity"/>
    <property type="evidence" value="ECO:0007669"/>
    <property type="project" value="UniProtKB-KW"/>
</dbReference>
<evidence type="ECO:0000256" key="10">
    <source>
        <dbReference type="PIRSR" id="PIRSR001549-1"/>
    </source>
</evidence>
<keyword evidence="5 9" id="KW-0963">Cytoplasm</keyword>
<comment type="subcellular location">
    <subcellularLocation>
        <location evidence="1 9">Cytoplasm</location>
    </subcellularLocation>
</comment>
<dbReference type="AlphaFoldDB" id="A0A6N7J039"/>
<keyword evidence="13" id="KW-1185">Reference proteome</keyword>
<evidence type="ECO:0000256" key="2">
    <source>
        <dbReference type="ARBA" id="ARBA00004667"/>
    </source>
</evidence>
<evidence type="ECO:0000256" key="1">
    <source>
        <dbReference type="ARBA" id="ARBA00004496"/>
    </source>
</evidence>
<dbReference type="EMBL" id="VOGC01000006">
    <property type="protein sequence ID" value="MQN01523.1"/>
    <property type="molecule type" value="Genomic_DNA"/>
</dbReference>
<comment type="caution">
    <text evidence="12">The sequence shown here is derived from an EMBL/GenBank/DDBJ whole genome shotgun (WGS) entry which is preliminary data.</text>
</comment>
<comment type="pathway">
    <text evidence="2 9">Amino-acid biosynthesis; L-histidine biosynthesis; L-histidine from 5-phospho-alpha-D-ribose 1-diphosphate: step 1/9.</text>
</comment>
<comment type="miscellaneous">
    <text evidence="9">This function is generally fulfilled by the C-terminal part of HisG, which is missing in some bacteria such as this one.</text>
</comment>
<feature type="binding site" evidence="10">
    <location>
        <begin position="80"/>
        <end position="82"/>
    </location>
    <ligand>
        <name>L-histidine</name>
        <dbReference type="ChEBI" id="CHEBI:57595"/>
    </ligand>
</feature>
<feature type="binding site" evidence="10">
    <location>
        <position position="128"/>
    </location>
    <ligand>
        <name>L-histidine</name>
        <dbReference type="ChEBI" id="CHEBI:57595"/>
    </ligand>
</feature>
<dbReference type="GO" id="GO:0005737">
    <property type="term" value="C:cytoplasm"/>
    <property type="evidence" value="ECO:0007669"/>
    <property type="project" value="UniProtKB-SubCell"/>
</dbReference>
<dbReference type="PANTHER" id="PTHR43707">
    <property type="entry name" value="HISTIDYL-TRNA SYNTHETASE"/>
    <property type="match status" value="1"/>
</dbReference>
<dbReference type="PANTHER" id="PTHR43707:SF6">
    <property type="entry name" value="ATP PHOSPHORIBOSYLTRANSFERASE REGULATORY SUBUNIT"/>
    <property type="match status" value="1"/>
</dbReference>
<dbReference type="PIRSF" id="PIRSF001549">
    <property type="entry name" value="His-tRNA_synth"/>
    <property type="match status" value="1"/>
</dbReference>
<dbReference type="Gene3D" id="3.30.930.10">
    <property type="entry name" value="Bira Bifunctional Protein, Domain 2"/>
    <property type="match status" value="1"/>
</dbReference>
<feature type="binding site" evidence="10">
    <location>
        <position position="124"/>
    </location>
    <ligand>
        <name>L-histidine</name>
        <dbReference type="ChEBI" id="CHEBI:57595"/>
    </ligand>
</feature>
<keyword evidence="12" id="KW-0808">Transferase</keyword>
<dbReference type="SUPFAM" id="SSF55681">
    <property type="entry name" value="Class II aaRS and biotin synthetases"/>
    <property type="match status" value="1"/>
</dbReference>
<dbReference type="GO" id="GO:0000105">
    <property type="term" value="P:L-histidine biosynthetic process"/>
    <property type="evidence" value="ECO:0007669"/>
    <property type="project" value="UniProtKB-UniRule"/>
</dbReference>
<keyword evidence="7 9" id="KW-0368">Histidine biosynthesis</keyword>
<protein>
    <recommendedName>
        <fullName evidence="4 9">ATP phosphoribosyltransferase regulatory subunit</fullName>
    </recommendedName>
</protein>
<name>A0A6N7J039_9FIRM</name>
<evidence type="ECO:0000259" key="11">
    <source>
        <dbReference type="Pfam" id="PF13393"/>
    </source>
</evidence>
<feature type="binding site" evidence="10">
    <location>
        <begin position="274"/>
        <end position="275"/>
    </location>
    <ligand>
        <name>L-histidine</name>
        <dbReference type="ChEBI" id="CHEBI:57595"/>
    </ligand>
</feature>
<dbReference type="InterPro" id="IPR041715">
    <property type="entry name" value="HisRS-like_core"/>
</dbReference>
<evidence type="ECO:0000256" key="7">
    <source>
        <dbReference type="ARBA" id="ARBA00023102"/>
    </source>
</evidence>
<dbReference type="GO" id="GO:0004821">
    <property type="term" value="F:histidine-tRNA ligase activity"/>
    <property type="evidence" value="ECO:0007669"/>
    <property type="project" value="TreeGrafter"/>
</dbReference>
<organism evidence="12 13">
    <name type="scientific">Candidatus Weimeria bifida</name>
    <dbReference type="NCBI Taxonomy" id="2599074"/>
    <lineage>
        <taxon>Bacteria</taxon>
        <taxon>Bacillati</taxon>
        <taxon>Bacillota</taxon>
        <taxon>Clostridia</taxon>
        <taxon>Lachnospirales</taxon>
        <taxon>Lachnospiraceae</taxon>
        <taxon>Candidatus Weimeria</taxon>
    </lineage>
</organism>
<evidence type="ECO:0000256" key="3">
    <source>
        <dbReference type="ARBA" id="ARBA00005539"/>
    </source>
</evidence>
<keyword evidence="12" id="KW-0328">Glycosyltransferase</keyword>
<evidence type="ECO:0000256" key="4">
    <source>
        <dbReference type="ARBA" id="ARBA00020397"/>
    </source>
</evidence>
<feature type="domain" description="Class II Histidinyl-tRNA synthetase (HisRS)-like catalytic core" evidence="11">
    <location>
        <begin position="10"/>
        <end position="320"/>
    </location>
</feature>
<comment type="subunit">
    <text evidence="9">Heteromultimer composed of HisG and HisZ subunits.</text>
</comment>
<accession>A0A6N7J039</accession>
<evidence type="ECO:0000256" key="8">
    <source>
        <dbReference type="ARBA" id="ARBA00025246"/>
    </source>
</evidence>
<dbReference type="GO" id="GO:0006427">
    <property type="term" value="P:histidyl-tRNA aminoacylation"/>
    <property type="evidence" value="ECO:0007669"/>
    <property type="project" value="TreeGrafter"/>
</dbReference>
<dbReference type="CDD" id="cd00773">
    <property type="entry name" value="HisRS-like_core"/>
    <property type="match status" value="1"/>
</dbReference>
<reference evidence="12" key="1">
    <citation type="journal article" date="2020" name="Appl. Environ. Microbiol.">
        <title>Medium-Chain Fatty Acid Synthesis by 'Candidatus Weimeria bifida' gen. nov., sp. nov., and 'Candidatus Pseudoramibacter fermentans' sp. nov.</title>
        <authorList>
            <person name="Scarborough M.J."/>
            <person name="Myers K.S."/>
            <person name="Donohue T.J."/>
            <person name="Noguera D.R."/>
        </authorList>
    </citation>
    <scope>NUCLEOTIDE SEQUENCE</scope>
    <source>
        <strain evidence="12">LCO1.1</strain>
    </source>
</reference>
<dbReference type="UniPathway" id="UPA00031">
    <property type="reaction ID" value="UER00006"/>
</dbReference>
<dbReference type="GO" id="GO:0140096">
    <property type="term" value="F:catalytic activity, acting on a protein"/>
    <property type="evidence" value="ECO:0007669"/>
    <property type="project" value="UniProtKB-ARBA"/>
</dbReference>
<evidence type="ECO:0000313" key="13">
    <source>
        <dbReference type="Proteomes" id="UP000460257"/>
    </source>
</evidence>
<feature type="binding site" evidence="10">
    <location>
        <position position="270"/>
    </location>
    <ligand>
        <name>L-histidine</name>
        <dbReference type="ChEBI" id="CHEBI:57595"/>
    </ligand>
</feature>
<comment type="similarity">
    <text evidence="3 9">Belongs to the class-II aminoacyl-tRNA synthetase family. HisZ subfamily.</text>
</comment>
<dbReference type="InterPro" id="IPR004517">
    <property type="entry name" value="HisZ"/>
</dbReference>
<dbReference type="HAMAP" id="MF_00125">
    <property type="entry name" value="HisZ"/>
    <property type="match status" value="1"/>
</dbReference>
<dbReference type="Proteomes" id="UP000460257">
    <property type="component" value="Unassembled WGS sequence"/>
</dbReference>
<keyword evidence="6 9" id="KW-0028">Amino-acid biosynthesis</keyword>
<evidence type="ECO:0000256" key="9">
    <source>
        <dbReference type="HAMAP-Rule" id="MF_00125"/>
    </source>
</evidence>
<comment type="function">
    <text evidence="8 9">Required for the first step of histidine biosynthesis. May allow the feedback regulation of ATP phosphoribosyltransferase activity by histidine.</text>
</comment>
<dbReference type="NCBIfam" id="TIGR00443">
    <property type="entry name" value="hisZ_biosyn_reg"/>
    <property type="match status" value="1"/>
</dbReference>
<dbReference type="InterPro" id="IPR004516">
    <property type="entry name" value="HisRS/HisZ"/>
</dbReference>
<sequence length="394" mass="44365">MNSLLHTPEGVRDILGDECRRRNYVMNALMSLLNSYGYDQIETPCFEFLDTYSESLGSTPERDLFRFFDRDGNTLALRPDFTPSVARVSSRYFSDTKETLRVCYEGKVFLNHHSLRGELSEQTQVGAELIGDSSINSDAEIISLIVHGFLSCGLKNFQISIGHADIFNGLIEAAGFSAEEEADVHDFVSNKNFYGLDEYLSGKNISKDLVSLFGLLSKIFMTPDEWKDSLEKARNYPKIYGALSHLYEMNELLSAYGVEDYVSFDLGLVRSLKYYTGIIFSGYTFGSGKPIVTGGRYDNLLGHFGADRPAIGFAFLINELMLSIERQHIDLPVESAKILLLYPKDSVKAAIKKAEALRKAGNRVLLHSYNDRDHHDRLCIKYASYTIMETGDDK</sequence>
<proteinExistence type="inferred from homology"/>
<evidence type="ECO:0000256" key="6">
    <source>
        <dbReference type="ARBA" id="ARBA00022605"/>
    </source>
</evidence>
<dbReference type="InterPro" id="IPR045864">
    <property type="entry name" value="aa-tRNA-synth_II/BPL/LPL"/>
</dbReference>
<gene>
    <name evidence="9 12" type="primary">hisZ</name>
    <name evidence="12" type="ORF">FRC54_06280</name>
</gene>
<evidence type="ECO:0000313" key="12">
    <source>
        <dbReference type="EMBL" id="MQN01523.1"/>
    </source>
</evidence>
<dbReference type="Pfam" id="PF13393">
    <property type="entry name" value="tRNA-synt_His"/>
    <property type="match status" value="1"/>
</dbReference>
<evidence type="ECO:0000256" key="5">
    <source>
        <dbReference type="ARBA" id="ARBA00022490"/>
    </source>
</evidence>